<gene>
    <name evidence="17" type="primary">LOC104952654</name>
</gene>
<dbReference type="Proteomes" id="UP000504611">
    <property type="component" value="Unplaced"/>
</dbReference>
<dbReference type="PRINTS" id="PR00018">
    <property type="entry name" value="KRINGLE"/>
</dbReference>
<evidence type="ECO:0000256" key="7">
    <source>
        <dbReference type="ARBA" id="ARBA00022825"/>
    </source>
</evidence>
<comment type="caution">
    <text evidence="11">Lacks conserved residue(s) required for the propagation of feature annotation.</text>
</comment>
<dbReference type="PROSITE" id="PS00134">
    <property type="entry name" value="TRYPSIN_HIS"/>
    <property type="match status" value="1"/>
</dbReference>
<dbReference type="SMART" id="SM00020">
    <property type="entry name" value="Tryp_SPc"/>
    <property type="match status" value="1"/>
</dbReference>
<dbReference type="InterPro" id="IPR018056">
    <property type="entry name" value="Kringle_CS"/>
</dbReference>
<dbReference type="PROSITE" id="PS00135">
    <property type="entry name" value="TRYPSIN_SER"/>
    <property type="match status" value="1"/>
</dbReference>
<keyword evidence="6 12" id="KW-0378">Hydrolase</keyword>
<dbReference type="InterPro" id="IPR001254">
    <property type="entry name" value="Trypsin_dom"/>
</dbReference>
<dbReference type="InterPro" id="IPR033116">
    <property type="entry name" value="TRYPSIN_SER"/>
</dbReference>
<dbReference type="KEGG" id="ncc:104952654"/>
<dbReference type="InterPro" id="IPR043504">
    <property type="entry name" value="Peptidase_S1_PA_chymotrypsin"/>
</dbReference>
<proteinExistence type="predicted"/>
<evidence type="ECO:0000259" key="15">
    <source>
        <dbReference type="PROSITE" id="PS50240"/>
    </source>
</evidence>
<dbReference type="GO" id="GO:0031638">
    <property type="term" value="P:zymogen activation"/>
    <property type="evidence" value="ECO:0007669"/>
    <property type="project" value="TreeGrafter"/>
</dbReference>
<evidence type="ECO:0000256" key="9">
    <source>
        <dbReference type="ARBA" id="ARBA00036320"/>
    </source>
</evidence>
<keyword evidence="8" id="KW-1015">Disulfide bond</keyword>
<dbReference type="EC" id="3.4.21.4" evidence="10"/>
<dbReference type="OrthoDB" id="9925451at2759"/>
<name>A0A6I9NSB6_9TELE</name>
<keyword evidence="3 11" id="KW-0420">Kringle</keyword>
<dbReference type="PANTHER" id="PTHR24264">
    <property type="entry name" value="TRYPSIN-RELATED"/>
    <property type="match status" value="1"/>
</dbReference>
<comment type="subcellular location">
    <subcellularLocation>
        <location evidence="1">Secreted</location>
        <location evidence="1">Extracellular space</location>
    </subcellularLocation>
</comment>
<dbReference type="Pfam" id="PF00089">
    <property type="entry name" value="Trypsin"/>
    <property type="match status" value="1"/>
</dbReference>
<dbReference type="InterPro" id="IPR018114">
    <property type="entry name" value="TRYPSIN_HIS"/>
</dbReference>
<feature type="chain" id="PRO_5026893577" description="trypsin" evidence="13">
    <location>
        <begin position="22"/>
        <end position="468"/>
    </location>
</feature>
<evidence type="ECO:0000313" key="17">
    <source>
        <dbReference type="RefSeq" id="XP_010777813.1"/>
    </source>
</evidence>
<keyword evidence="5 13" id="KW-0732">Signal</keyword>
<dbReference type="GO" id="GO:0033993">
    <property type="term" value="P:response to lipid"/>
    <property type="evidence" value="ECO:0007669"/>
    <property type="project" value="UniProtKB-ARBA"/>
</dbReference>
<evidence type="ECO:0000256" key="12">
    <source>
        <dbReference type="RuleBase" id="RU363034"/>
    </source>
</evidence>
<dbReference type="InterPro" id="IPR001314">
    <property type="entry name" value="Peptidase_S1A"/>
</dbReference>
<dbReference type="PROSITE" id="PS00021">
    <property type="entry name" value="KRINGLE_1"/>
    <property type="match status" value="1"/>
</dbReference>
<dbReference type="GO" id="GO:0004252">
    <property type="term" value="F:serine-type endopeptidase activity"/>
    <property type="evidence" value="ECO:0007669"/>
    <property type="project" value="UniProtKB-EC"/>
</dbReference>
<reference evidence="17" key="1">
    <citation type="submission" date="2025-08" db="UniProtKB">
        <authorList>
            <consortium name="RefSeq"/>
        </authorList>
    </citation>
    <scope>IDENTIFICATION</scope>
    <source>
        <tissue evidence="17">Muscle</tissue>
    </source>
</reference>
<keyword evidence="4 12" id="KW-0645">Protease</keyword>
<dbReference type="PROSITE" id="PS50240">
    <property type="entry name" value="TRYPSIN_DOM"/>
    <property type="match status" value="1"/>
</dbReference>
<accession>A0A6I9NSB6</accession>
<evidence type="ECO:0000256" key="1">
    <source>
        <dbReference type="ARBA" id="ARBA00004239"/>
    </source>
</evidence>
<dbReference type="FunFam" id="2.40.10.10:FF:000003">
    <property type="entry name" value="Transmembrane serine protease 3"/>
    <property type="match status" value="1"/>
</dbReference>
<dbReference type="FunFam" id="2.40.20.10:FF:000001">
    <property type="entry name" value="Urokinase-type plasminogen activator"/>
    <property type="match status" value="1"/>
</dbReference>
<evidence type="ECO:0000256" key="13">
    <source>
        <dbReference type="SAM" id="SignalP"/>
    </source>
</evidence>
<feature type="domain" description="Kringle" evidence="14">
    <location>
        <begin position="101"/>
        <end position="183"/>
    </location>
</feature>
<dbReference type="InterPro" id="IPR009003">
    <property type="entry name" value="Peptidase_S1_PA"/>
</dbReference>
<dbReference type="PRINTS" id="PR00722">
    <property type="entry name" value="CHYMOTRYPSIN"/>
</dbReference>
<evidence type="ECO:0000256" key="5">
    <source>
        <dbReference type="ARBA" id="ARBA00022729"/>
    </source>
</evidence>
<comment type="catalytic activity">
    <reaction evidence="9">
        <text>Preferential cleavage: Arg-|-Xaa, Lys-|-Xaa.</text>
        <dbReference type="EC" id="3.4.21.4"/>
    </reaction>
</comment>
<dbReference type="Gene3D" id="2.10.10.10">
    <property type="entry name" value="Fibronectin, type II, collagen-binding"/>
    <property type="match status" value="1"/>
</dbReference>
<evidence type="ECO:0000256" key="10">
    <source>
        <dbReference type="ARBA" id="ARBA00038868"/>
    </source>
</evidence>
<feature type="signal peptide" evidence="13">
    <location>
        <begin position="1"/>
        <end position="21"/>
    </location>
</feature>
<evidence type="ECO:0000256" key="6">
    <source>
        <dbReference type="ARBA" id="ARBA00022801"/>
    </source>
</evidence>
<keyword evidence="2" id="KW-0964">Secreted</keyword>
<dbReference type="InterPro" id="IPR038178">
    <property type="entry name" value="Kringle_sf"/>
</dbReference>
<dbReference type="Gene3D" id="2.40.10.10">
    <property type="entry name" value="Trypsin-like serine proteases"/>
    <property type="match status" value="2"/>
</dbReference>
<dbReference type="GO" id="GO:0007596">
    <property type="term" value="P:blood coagulation"/>
    <property type="evidence" value="ECO:0007669"/>
    <property type="project" value="TreeGrafter"/>
</dbReference>
<dbReference type="PANTHER" id="PTHR24264:SF43">
    <property type="entry name" value="HEPATOCYTE GROWTH FACTOR ACTIVATOR"/>
    <property type="match status" value="1"/>
</dbReference>
<evidence type="ECO:0000313" key="16">
    <source>
        <dbReference type="Proteomes" id="UP000504611"/>
    </source>
</evidence>
<dbReference type="SUPFAM" id="SSF57440">
    <property type="entry name" value="Kringle-like"/>
    <property type="match status" value="1"/>
</dbReference>
<dbReference type="GO" id="GO:1901701">
    <property type="term" value="P:cellular response to oxygen-containing compound"/>
    <property type="evidence" value="ECO:0007669"/>
    <property type="project" value="UniProtKB-ARBA"/>
</dbReference>
<dbReference type="InterPro" id="IPR036943">
    <property type="entry name" value="FN_type2_sf"/>
</dbReference>
<evidence type="ECO:0000256" key="8">
    <source>
        <dbReference type="ARBA" id="ARBA00023157"/>
    </source>
</evidence>
<dbReference type="GO" id="GO:0005615">
    <property type="term" value="C:extracellular space"/>
    <property type="evidence" value="ECO:0007669"/>
    <property type="project" value="TreeGrafter"/>
</dbReference>
<dbReference type="InterPro" id="IPR050127">
    <property type="entry name" value="Serine_Proteases_S1"/>
</dbReference>
<dbReference type="Pfam" id="PF00051">
    <property type="entry name" value="Kringle"/>
    <property type="match status" value="1"/>
</dbReference>
<evidence type="ECO:0000259" key="14">
    <source>
        <dbReference type="PROSITE" id="PS50070"/>
    </source>
</evidence>
<evidence type="ECO:0000256" key="3">
    <source>
        <dbReference type="ARBA" id="ARBA00022572"/>
    </source>
</evidence>
<dbReference type="SUPFAM" id="SSF50494">
    <property type="entry name" value="Trypsin-like serine proteases"/>
    <property type="match status" value="1"/>
</dbReference>
<feature type="domain" description="Peptidase S1" evidence="15">
    <location>
        <begin position="225"/>
        <end position="462"/>
    </location>
</feature>
<dbReference type="InterPro" id="IPR013806">
    <property type="entry name" value="Kringle-like"/>
</dbReference>
<keyword evidence="7 12" id="KW-0720">Serine protease</keyword>
<dbReference type="RefSeq" id="XP_010777813.1">
    <property type="nucleotide sequence ID" value="XM_010779511.1"/>
</dbReference>
<dbReference type="CDD" id="cd00190">
    <property type="entry name" value="Tryp_SPc"/>
    <property type="match status" value="1"/>
</dbReference>
<evidence type="ECO:0000256" key="11">
    <source>
        <dbReference type="PROSITE-ProRule" id="PRU00121"/>
    </source>
</evidence>
<dbReference type="GeneID" id="104952654"/>
<dbReference type="CDD" id="cd00108">
    <property type="entry name" value="KR"/>
    <property type="match status" value="1"/>
</dbReference>
<evidence type="ECO:0000256" key="4">
    <source>
        <dbReference type="ARBA" id="ARBA00022670"/>
    </source>
</evidence>
<dbReference type="AlphaFoldDB" id="A0A6I9NSB6"/>
<evidence type="ECO:0000256" key="2">
    <source>
        <dbReference type="ARBA" id="ARBA00022525"/>
    </source>
</evidence>
<dbReference type="SMART" id="SM00130">
    <property type="entry name" value="KR"/>
    <property type="match status" value="1"/>
</dbReference>
<protein>
    <recommendedName>
        <fullName evidence="10">trypsin</fullName>
        <ecNumber evidence="10">3.4.21.4</ecNumber>
    </recommendedName>
</protein>
<dbReference type="Gene3D" id="2.40.20.10">
    <property type="entry name" value="Plasminogen Kringle 4"/>
    <property type="match status" value="1"/>
</dbReference>
<organism evidence="16 17">
    <name type="scientific">Notothenia coriiceps</name>
    <name type="common">black rockcod</name>
    <dbReference type="NCBI Taxonomy" id="8208"/>
    <lineage>
        <taxon>Eukaryota</taxon>
        <taxon>Metazoa</taxon>
        <taxon>Chordata</taxon>
        <taxon>Craniata</taxon>
        <taxon>Vertebrata</taxon>
        <taxon>Euteleostomi</taxon>
        <taxon>Actinopterygii</taxon>
        <taxon>Neopterygii</taxon>
        <taxon>Teleostei</taxon>
        <taxon>Neoteleostei</taxon>
        <taxon>Acanthomorphata</taxon>
        <taxon>Eupercaria</taxon>
        <taxon>Perciformes</taxon>
        <taxon>Notothenioidei</taxon>
        <taxon>Nototheniidae</taxon>
        <taxon>Notothenia</taxon>
    </lineage>
</organism>
<keyword evidence="16" id="KW-1185">Reference proteome</keyword>
<sequence>MDQQTFMMAYFVLLFLPCVFSSRGRILSARYESMTSQVPYSGVRKVLTTDNKECKFPFRQGGRIHHHCLTIRSSKPWSAFTHRRCSGGHRSPTCSYEPESECYTGRGTDYRGVVDTTVSGTRCMAWNSDLLYDELHVGTVENSARKGLGNHAYCRNPDKDKMPWCYTLNNGAISWEHCDVPACVMSVSFSRRIMPFNVPKPSNRGKKHVCGKRHEKRLSIAKGRIMAGNSALPGTHPWMAAIYIGEKGFCGGTLVSSCWIVSAAHCFFSNPLRSQLRVVLGQQSFNVTGPNTRTFGVQEYILTKQFSVFNPTLHDIALIKLAKQDGRCVRRTPFIRPICLPDKSMAFPDHFCCSISGWGHMSEKAEGYSSLQEAGVRLIPHDHCKKPHVYGNHFTADMICAGQNGCADACQGDSGGPLACVRHDVSFLYGIISWGDGCGRSDKPGVYTKVTHYIDWINSVITRKPKAL</sequence>
<dbReference type="PROSITE" id="PS50070">
    <property type="entry name" value="KRINGLE_2"/>
    <property type="match status" value="1"/>
</dbReference>
<dbReference type="InterPro" id="IPR000001">
    <property type="entry name" value="Kringle"/>
</dbReference>